<dbReference type="PANTHER" id="PTHR11364">
    <property type="entry name" value="THIOSULFATE SULFERTANSFERASE"/>
    <property type="match status" value="1"/>
</dbReference>
<dbReference type="InterPro" id="IPR001763">
    <property type="entry name" value="Rhodanese-like_dom"/>
</dbReference>
<dbReference type="PROSITE" id="PS50206">
    <property type="entry name" value="RHODANESE_3"/>
    <property type="match status" value="2"/>
</dbReference>
<feature type="domain" description="Rhodanese" evidence="3">
    <location>
        <begin position="162"/>
        <end position="272"/>
    </location>
</feature>
<keyword evidence="1 4" id="KW-0808">Transferase</keyword>
<dbReference type="RefSeq" id="WP_231416575.1">
    <property type="nucleotide sequence ID" value="NZ_CP126446.1"/>
</dbReference>
<dbReference type="PANTHER" id="PTHR11364:SF27">
    <property type="entry name" value="SULFURTRANSFERASE"/>
    <property type="match status" value="1"/>
</dbReference>
<gene>
    <name evidence="4" type="ORF">QNI29_11235</name>
</gene>
<dbReference type="Proteomes" id="UP001236652">
    <property type="component" value="Chromosome"/>
</dbReference>
<keyword evidence="5" id="KW-1185">Reference proteome</keyword>
<dbReference type="GO" id="GO:0016740">
    <property type="term" value="F:transferase activity"/>
    <property type="evidence" value="ECO:0007669"/>
    <property type="project" value="UniProtKB-KW"/>
</dbReference>
<dbReference type="CDD" id="cd01449">
    <property type="entry name" value="TST_Repeat_2"/>
    <property type="match status" value="1"/>
</dbReference>
<evidence type="ECO:0000256" key="2">
    <source>
        <dbReference type="ARBA" id="ARBA00022737"/>
    </source>
</evidence>
<reference evidence="4 5" key="1">
    <citation type="submission" date="2023-05" db="EMBL/GenBank/DDBJ databases">
        <title>Comparative genomics reveals the evidence of polycyclic aromatic hydrocarbons degradation in moderately halophilic genus Pontibacillus.</title>
        <authorList>
            <person name="Yang H."/>
            <person name="Qian Z."/>
        </authorList>
    </citation>
    <scope>NUCLEOTIDE SEQUENCE [LARGE SCALE GENOMIC DNA]</scope>
    <source>
        <strain evidence="5">HN14</strain>
    </source>
</reference>
<evidence type="ECO:0000313" key="4">
    <source>
        <dbReference type="EMBL" id="WIF96328.1"/>
    </source>
</evidence>
<organism evidence="4 5">
    <name type="scientific">Pontibacillus chungwhensis</name>
    <dbReference type="NCBI Taxonomy" id="265426"/>
    <lineage>
        <taxon>Bacteria</taxon>
        <taxon>Bacillati</taxon>
        <taxon>Bacillota</taxon>
        <taxon>Bacilli</taxon>
        <taxon>Bacillales</taxon>
        <taxon>Bacillaceae</taxon>
        <taxon>Pontibacillus</taxon>
    </lineage>
</organism>
<name>A0ABY8USY8_9BACI</name>
<dbReference type="Gene3D" id="3.40.250.10">
    <property type="entry name" value="Rhodanese-like domain"/>
    <property type="match status" value="2"/>
</dbReference>
<evidence type="ECO:0000313" key="5">
    <source>
        <dbReference type="Proteomes" id="UP001236652"/>
    </source>
</evidence>
<evidence type="ECO:0000256" key="1">
    <source>
        <dbReference type="ARBA" id="ARBA00022679"/>
    </source>
</evidence>
<sequence length="274" mass="31369">MNSICSIHWVKEQSASIRFVDCRFHLQHPQKGKQEYEHSHIPSAIYMDLEKDLSSPIQDTGGRHPLPSLIDFQTVIQNAGLKQNDIIVAYDDQNHAMASRFIWMMKYMGHKHSYVLNGGWNAWLETGMEVSREVPNYPVSSFERNVQRDMIADQEYVTKHMHEPNTIILDSRSYARYAGIEEPIDKKAGHIPSALNSEWTNIMKPNGKWKSKDELIAHFSQFGDPEKWIVYCGSGVTAVPNVLALYEAGFQDVHLYVGSWSDWITNSNNPIEAC</sequence>
<dbReference type="EC" id="2.8.1.-" evidence="4"/>
<dbReference type="InterPro" id="IPR036873">
    <property type="entry name" value="Rhodanese-like_dom_sf"/>
</dbReference>
<dbReference type="EMBL" id="CP126446">
    <property type="protein sequence ID" value="WIF96328.1"/>
    <property type="molecule type" value="Genomic_DNA"/>
</dbReference>
<evidence type="ECO:0000259" key="3">
    <source>
        <dbReference type="PROSITE" id="PS50206"/>
    </source>
</evidence>
<protein>
    <submittedName>
        <fullName evidence="4">Sulfurtransferase</fullName>
        <ecNumber evidence="4">2.8.1.-</ecNumber>
    </submittedName>
</protein>
<dbReference type="SUPFAM" id="SSF52821">
    <property type="entry name" value="Rhodanese/Cell cycle control phosphatase"/>
    <property type="match status" value="2"/>
</dbReference>
<dbReference type="Pfam" id="PF00581">
    <property type="entry name" value="Rhodanese"/>
    <property type="match status" value="2"/>
</dbReference>
<keyword evidence="2" id="KW-0677">Repeat</keyword>
<dbReference type="SMART" id="SM00450">
    <property type="entry name" value="RHOD"/>
    <property type="match status" value="2"/>
</dbReference>
<dbReference type="CDD" id="cd01448">
    <property type="entry name" value="TST_Repeat_1"/>
    <property type="match status" value="1"/>
</dbReference>
<accession>A0ABY8USY8</accession>
<feature type="domain" description="Rhodanese" evidence="3">
    <location>
        <begin position="13"/>
        <end position="132"/>
    </location>
</feature>
<dbReference type="InterPro" id="IPR045078">
    <property type="entry name" value="TST/MPST-like"/>
</dbReference>
<proteinExistence type="predicted"/>